<dbReference type="RefSeq" id="WP_379954148.1">
    <property type="nucleotide sequence ID" value="NZ_JAUYVI010000001.1"/>
</dbReference>
<sequence>MQPTKLPPDLPPPNGLGAFYWHFARQAKSLVIALFVVGFMVAALDTTIPVFIGRLVKLISTVSPEEMLRDHWHQLLGMALVLLVARPAVLLLQNLLTNQAIAPGLTNVIRWQSHWHVVRQSWTFFQNDFAGRIANRVMQTGPALRESVVAGTNAVWYIFVYGGSAIFLTASNDLRLAIPMACWFVAYAGMLRYFVPRLRDRSREMSEVRSALTGRIVDSYTNILTVKLFARPKDEDAFVQEAVDEHTMTFHRQQRMITRFSLTLVTLNALMVVGTGTIAIRLWVQGAIDVGAVAMALPLTWQISNIAGWVAQNVTAIFENVGVVQDGMKSIAVPRQMADADTAGTLQVDRGEVRFEHVRFGYGTKRGLLKGIDLIIRPGERVGLVGPSGAGKSTLVNLLLRFYNVEEGHIRVDGQDIATVTQESLRAKIAVVTQDTSLLHRSILDNIRYGRPSAGEDEVIEAARRAHALDFIEKLEDWQGRKGFDAHVGERGVKLSGGQRQRIAIARVILKNAPILVLDEATSALDSEVEAAIQEQLAGLMEGRTVIAIAHRLSTIARMDRLIVLDQGRIIEAGTHSELLAKNGAYARLWHRQSGGFIEDGIGHGTIAKLAEEVDEMSAAE</sequence>
<keyword evidence="6 7" id="KW-0472">Membrane</keyword>
<evidence type="ECO:0000259" key="9">
    <source>
        <dbReference type="PROSITE" id="PS50929"/>
    </source>
</evidence>
<dbReference type="PROSITE" id="PS50929">
    <property type="entry name" value="ABC_TM1F"/>
    <property type="match status" value="1"/>
</dbReference>
<protein>
    <submittedName>
        <fullName evidence="10">ABC transporter ATP-binding protein</fullName>
    </submittedName>
</protein>
<keyword evidence="4 10" id="KW-0067">ATP-binding</keyword>
<reference evidence="11" key="1">
    <citation type="submission" date="2023-08" db="EMBL/GenBank/DDBJ databases">
        <title>Rhodospirillaceae gen. nov., a novel taxon isolated from the Yangtze River Yuezi River estuary sludge.</title>
        <authorList>
            <person name="Ruan L."/>
        </authorList>
    </citation>
    <scope>NUCLEOTIDE SEQUENCE [LARGE SCALE GENOMIC DNA]</scope>
    <source>
        <strain evidence="11">R-7</strain>
    </source>
</reference>
<feature type="transmembrane region" description="Helical" evidence="7">
    <location>
        <begin position="148"/>
        <end position="170"/>
    </location>
</feature>
<organism evidence="10 11">
    <name type="scientific">Dongia sedimenti</name>
    <dbReference type="NCBI Taxonomy" id="3064282"/>
    <lineage>
        <taxon>Bacteria</taxon>
        <taxon>Pseudomonadati</taxon>
        <taxon>Pseudomonadota</taxon>
        <taxon>Alphaproteobacteria</taxon>
        <taxon>Rhodospirillales</taxon>
        <taxon>Dongiaceae</taxon>
        <taxon>Dongia</taxon>
    </lineage>
</organism>
<dbReference type="PANTHER" id="PTHR43394">
    <property type="entry name" value="ATP-DEPENDENT PERMEASE MDL1, MITOCHONDRIAL"/>
    <property type="match status" value="1"/>
</dbReference>
<evidence type="ECO:0000256" key="1">
    <source>
        <dbReference type="ARBA" id="ARBA00004651"/>
    </source>
</evidence>
<dbReference type="Pfam" id="PF00005">
    <property type="entry name" value="ABC_tran"/>
    <property type="match status" value="1"/>
</dbReference>
<keyword evidence="2 7" id="KW-0812">Transmembrane</keyword>
<evidence type="ECO:0000256" key="3">
    <source>
        <dbReference type="ARBA" id="ARBA00022741"/>
    </source>
</evidence>
<keyword evidence="5 7" id="KW-1133">Transmembrane helix</keyword>
<dbReference type="Gene3D" id="3.40.50.300">
    <property type="entry name" value="P-loop containing nucleotide triphosphate hydrolases"/>
    <property type="match status" value="1"/>
</dbReference>
<dbReference type="InterPro" id="IPR003593">
    <property type="entry name" value="AAA+_ATPase"/>
</dbReference>
<dbReference type="Pfam" id="PF00664">
    <property type="entry name" value="ABC_membrane"/>
    <property type="match status" value="1"/>
</dbReference>
<accession>A0ABU0YG97</accession>
<dbReference type="GO" id="GO:0005524">
    <property type="term" value="F:ATP binding"/>
    <property type="evidence" value="ECO:0007669"/>
    <property type="project" value="UniProtKB-KW"/>
</dbReference>
<gene>
    <name evidence="10" type="ORF">Q8A70_03710</name>
</gene>
<dbReference type="InterPro" id="IPR027417">
    <property type="entry name" value="P-loop_NTPase"/>
</dbReference>
<keyword evidence="3" id="KW-0547">Nucleotide-binding</keyword>
<feature type="transmembrane region" description="Helical" evidence="7">
    <location>
        <begin position="30"/>
        <end position="52"/>
    </location>
</feature>
<comment type="subcellular location">
    <subcellularLocation>
        <location evidence="1">Cell membrane</location>
        <topology evidence="1">Multi-pass membrane protein</topology>
    </subcellularLocation>
</comment>
<feature type="transmembrane region" description="Helical" evidence="7">
    <location>
        <begin position="72"/>
        <end position="92"/>
    </location>
</feature>
<evidence type="ECO:0000313" key="11">
    <source>
        <dbReference type="Proteomes" id="UP001230156"/>
    </source>
</evidence>
<evidence type="ECO:0000256" key="4">
    <source>
        <dbReference type="ARBA" id="ARBA00022840"/>
    </source>
</evidence>
<evidence type="ECO:0000313" key="10">
    <source>
        <dbReference type="EMBL" id="MDQ7246753.1"/>
    </source>
</evidence>
<dbReference type="InterPro" id="IPR017871">
    <property type="entry name" value="ABC_transporter-like_CS"/>
</dbReference>
<dbReference type="SUPFAM" id="SSF52540">
    <property type="entry name" value="P-loop containing nucleoside triphosphate hydrolases"/>
    <property type="match status" value="1"/>
</dbReference>
<feature type="transmembrane region" description="Helical" evidence="7">
    <location>
        <begin position="176"/>
        <end position="195"/>
    </location>
</feature>
<dbReference type="InterPro" id="IPR036640">
    <property type="entry name" value="ABC1_TM_sf"/>
</dbReference>
<evidence type="ECO:0000256" key="6">
    <source>
        <dbReference type="ARBA" id="ARBA00023136"/>
    </source>
</evidence>
<evidence type="ECO:0000256" key="2">
    <source>
        <dbReference type="ARBA" id="ARBA00022692"/>
    </source>
</evidence>
<dbReference type="PROSITE" id="PS50893">
    <property type="entry name" value="ABC_TRANSPORTER_2"/>
    <property type="match status" value="1"/>
</dbReference>
<feature type="domain" description="ABC transporter" evidence="8">
    <location>
        <begin position="353"/>
        <end position="592"/>
    </location>
</feature>
<feature type="domain" description="ABC transmembrane type-1" evidence="9">
    <location>
        <begin position="32"/>
        <end position="319"/>
    </location>
</feature>
<evidence type="ECO:0000256" key="5">
    <source>
        <dbReference type="ARBA" id="ARBA00022989"/>
    </source>
</evidence>
<proteinExistence type="predicted"/>
<evidence type="ECO:0000256" key="7">
    <source>
        <dbReference type="SAM" id="Phobius"/>
    </source>
</evidence>
<dbReference type="EMBL" id="JAUYVI010000001">
    <property type="protein sequence ID" value="MDQ7246753.1"/>
    <property type="molecule type" value="Genomic_DNA"/>
</dbReference>
<feature type="transmembrane region" description="Helical" evidence="7">
    <location>
        <begin position="260"/>
        <end position="284"/>
    </location>
</feature>
<comment type="caution">
    <text evidence="10">The sequence shown here is derived from an EMBL/GenBank/DDBJ whole genome shotgun (WGS) entry which is preliminary data.</text>
</comment>
<dbReference type="PANTHER" id="PTHR43394:SF1">
    <property type="entry name" value="ATP-BINDING CASSETTE SUB-FAMILY B MEMBER 10, MITOCHONDRIAL"/>
    <property type="match status" value="1"/>
</dbReference>
<dbReference type="PROSITE" id="PS00211">
    <property type="entry name" value="ABC_TRANSPORTER_1"/>
    <property type="match status" value="1"/>
</dbReference>
<keyword evidence="11" id="KW-1185">Reference proteome</keyword>
<dbReference type="InterPro" id="IPR039421">
    <property type="entry name" value="Type_1_exporter"/>
</dbReference>
<dbReference type="Proteomes" id="UP001230156">
    <property type="component" value="Unassembled WGS sequence"/>
</dbReference>
<dbReference type="Gene3D" id="1.20.1560.10">
    <property type="entry name" value="ABC transporter type 1, transmembrane domain"/>
    <property type="match status" value="1"/>
</dbReference>
<dbReference type="InterPro" id="IPR011527">
    <property type="entry name" value="ABC1_TM_dom"/>
</dbReference>
<dbReference type="InterPro" id="IPR003439">
    <property type="entry name" value="ABC_transporter-like_ATP-bd"/>
</dbReference>
<evidence type="ECO:0000259" key="8">
    <source>
        <dbReference type="PROSITE" id="PS50893"/>
    </source>
</evidence>
<dbReference type="SUPFAM" id="SSF90123">
    <property type="entry name" value="ABC transporter transmembrane region"/>
    <property type="match status" value="1"/>
</dbReference>
<dbReference type="SMART" id="SM00382">
    <property type="entry name" value="AAA"/>
    <property type="match status" value="1"/>
</dbReference>
<name>A0ABU0YG97_9PROT</name>